<keyword evidence="4" id="KW-1185">Reference proteome</keyword>
<name>A0ABT1D0G8_9PROT</name>
<keyword evidence="2" id="KW-0812">Transmembrane</keyword>
<comment type="caution">
    <text evidence="3">The sequence shown here is derived from an EMBL/GenBank/DDBJ whole genome shotgun (WGS) entry which is preliminary data.</text>
</comment>
<sequence>MADGYFSALRERAHDVRDSAESYGRRARRELHDRSDDTRGELARLWGQLEDLVERRVAPAASEAAGNARVYAREGRDAALYLADHIRDATRARPLVAIGVAVAATWLIGSLLRGKR</sequence>
<protein>
    <recommendedName>
        <fullName evidence="5">DUF3618 domain-containing protein</fullName>
    </recommendedName>
</protein>
<organism evidence="3 4">
    <name type="scientific">Siccirubricoccus soli</name>
    <dbReference type="NCBI Taxonomy" id="2899147"/>
    <lineage>
        <taxon>Bacteria</taxon>
        <taxon>Pseudomonadati</taxon>
        <taxon>Pseudomonadota</taxon>
        <taxon>Alphaproteobacteria</taxon>
        <taxon>Acetobacterales</taxon>
        <taxon>Roseomonadaceae</taxon>
        <taxon>Siccirubricoccus</taxon>
    </lineage>
</organism>
<feature type="region of interest" description="Disordered" evidence="1">
    <location>
        <begin position="14"/>
        <end position="36"/>
    </location>
</feature>
<keyword evidence="2" id="KW-1133">Transmembrane helix</keyword>
<reference evidence="3 4" key="1">
    <citation type="submission" date="2021-12" db="EMBL/GenBank/DDBJ databases">
        <title>Siccirubricoccus leaddurans sp. nov., a high concentration Zn2+ tolerance bacterium.</title>
        <authorList>
            <person name="Cao Y."/>
        </authorList>
    </citation>
    <scope>NUCLEOTIDE SEQUENCE [LARGE SCALE GENOMIC DNA]</scope>
    <source>
        <strain evidence="3 4">KC 17139</strain>
    </source>
</reference>
<keyword evidence="2" id="KW-0472">Membrane</keyword>
<evidence type="ECO:0000256" key="2">
    <source>
        <dbReference type="SAM" id="Phobius"/>
    </source>
</evidence>
<accession>A0ABT1D0G8</accession>
<evidence type="ECO:0000313" key="4">
    <source>
        <dbReference type="Proteomes" id="UP001523392"/>
    </source>
</evidence>
<evidence type="ECO:0000313" key="3">
    <source>
        <dbReference type="EMBL" id="MCO6415401.1"/>
    </source>
</evidence>
<proteinExistence type="predicted"/>
<dbReference type="EMBL" id="JAFIRR010000024">
    <property type="protein sequence ID" value="MCO6415401.1"/>
    <property type="molecule type" value="Genomic_DNA"/>
</dbReference>
<dbReference type="RefSeq" id="WP_252952001.1">
    <property type="nucleotide sequence ID" value="NZ_JAFIRR010000024.1"/>
</dbReference>
<evidence type="ECO:0008006" key="5">
    <source>
        <dbReference type="Google" id="ProtNLM"/>
    </source>
</evidence>
<dbReference type="Proteomes" id="UP001523392">
    <property type="component" value="Unassembled WGS sequence"/>
</dbReference>
<gene>
    <name evidence="3" type="ORF">JYK14_04315</name>
</gene>
<feature type="transmembrane region" description="Helical" evidence="2">
    <location>
        <begin position="95"/>
        <end position="112"/>
    </location>
</feature>
<evidence type="ECO:0000256" key="1">
    <source>
        <dbReference type="SAM" id="MobiDB-lite"/>
    </source>
</evidence>